<dbReference type="PANTHER" id="PTHR44520">
    <property type="entry name" value="RESPONSE REGULATOR RCP1-RELATED"/>
    <property type="match status" value="1"/>
</dbReference>
<evidence type="ECO:0000313" key="2">
    <source>
        <dbReference type="EMBL" id="BCT93954.1"/>
    </source>
</evidence>
<dbReference type="Gene3D" id="3.40.50.2300">
    <property type="match status" value="1"/>
</dbReference>
<dbReference type="InterPro" id="IPR052893">
    <property type="entry name" value="TCS_response_regulator"/>
</dbReference>
<proteinExistence type="predicted"/>
<evidence type="ECO:0000313" key="3">
    <source>
        <dbReference type="Proteomes" id="UP000681317"/>
    </source>
</evidence>
<organism evidence="2 3">
    <name type="scientific">Noviluteimonas caseinilytica</name>
    <dbReference type="NCBI Taxonomy" id="2675101"/>
    <lineage>
        <taxon>Bacteria</taxon>
        <taxon>Pseudomonadati</taxon>
        <taxon>Pseudomonadota</taxon>
        <taxon>Gammaproteobacteria</taxon>
        <taxon>Lysobacterales</taxon>
        <taxon>Lysobacteraceae</taxon>
        <taxon>Noviluteimonas</taxon>
    </lineage>
</organism>
<protein>
    <submittedName>
        <fullName evidence="2">Response regulator</fullName>
    </submittedName>
</protein>
<name>A0ABM7Q936_9GAMM</name>
<accession>A0ABM7Q936</accession>
<gene>
    <name evidence="2" type="ORF">LYSCAS_29780</name>
</gene>
<dbReference type="PANTHER" id="PTHR44520:SF1">
    <property type="entry name" value="TWO-COMPONENT SYSTEM REGULATORY PROTEIN"/>
    <property type="match status" value="1"/>
</dbReference>
<dbReference type="CDD" id="cd17557">
    <property type="entry name" value="REC_Rcp-like"/>
    <property type="match status" value="1"/>
</dbReference>
<dbReference type="Proteomes" id="UP000681317">
    <property type="component" value="Chromosome"/>
</dbReference>
<dbReference type="RefSeq" id="WP_213434858.1">
    <property type="nucleotide sequence ID" value="NZ_AP024545.1"/>
</dbReference>
<dbReference type="EMBL" id="AP024545">
    <property type="protein sequence ID" value="BCT93954.1"/>
    <property type="molecule type" value="Genomic_DNA"/>
</dbReference>
<feature type="domain" description="Response regulatory" evidence="1">
    <location>
        <begin position="6"/>
        <end position="130"/>
    </location>
</feature>
<sequence length="145" mass="16505">MTLRQVEILLVEDSTADAEMTMRTLKRRGIANHVVWVRDGVEALEYLFREGEHAGRDTGDPKLVLLDIKMPRMDGLQVLEKLKKDTRTQRIPVVMMTSSREEFDLLASYTLGVNSYVVKPVDFDAFATVVAQVGMYWMLANEVPD</sequence>
<keyword evidence="3" id="KW-1185">Reference proteome</keyword>
<dbReference type="SUPFAM" id="SSF52172">
    <property type="entry name" value="CheY-like"/>
    <property type="match status" value="1"/>
</dbReference>
<dbReference type="InterPro" id="IPR001789">
    <property type="entry name" value="Sig_transdc_resp-reg_receiver"/>
</dbReference>
<reference evidence="2 3" key="1">
    <citation type="submission" date="2021-03" db="EMBL/GenBank/DDBJ databases">
        <title>Complete Genome Sequences of Two Lysobacter Strains Isolated from Sea Water (Lysobacter caseinilyticus) and Soil (Lysobacter helvus) in South Korea.</title>
        <authorList>
            <person name="Watanabe Y."/>
            <person name="Arakawa K."/>
        </authorList>
    </citation>
    <scope>NUCLEOTIDE SEQUENCE [LARGE SCALE GENOMIC DNA]</scope>
    <source>
        <strain evidence="2 3">KVB24</strain>
    </source>
</reference>
<dbReference type="InterPro" id="IPR011006">
    <property type="entry name" value="CheY-like_superfamily"/>
</dbReference>
<dbReference type="Pfam" id="PF00072">
    <property type="entry name" value="Response_reg"/>
    <property type="match status" value="1"/>
</dbReference>
<dbReference type="SMART" id="SM00448">
    <property type="entry name" value="REC"/>
    <property type="match status" value="1"/>
</dbReference>
<evidence type="ECO:0000259" key="1">
    <source>
        <dbReference type="SMART" id="SM00448"/>
    </source>
</evidence>